<evidence type="ECO:0000256" key="2">
    <source>
        <dbReference type="ARBA" id="ARBA00002901"/>
    </source>
</evidence>
<evidence type="ECO:0000256" key="7">
    <source>
        <dbReference type="ARBA" id="ARBA00022505"/>
    </source>
</evidence>
<dbReference type="GO" id="GO:0005829">
    <property type="term" value="C:cytosol"/>
    <property type="evidence" value="ECO:0007669"/>
    <property type="project" value="TreeGrafter"/>
</dbReference>
<evidence type="ECO:0000256" key="8">
    <source>
        <dbReference type="ARBA" id="ARBA00022679"/>
    </source>
</evidence>
<dbReference type="SUPFAM" id="SSF63882">
    <property type="entry name" value="MoeA N-terminal region -like"/>
    <property type="match status" value="1"/>
</dbReference>
<dbReference type="KEGG" id="pard:DN92_08075"/>
<comment type="function">
    <text evidence="2 13">Catalyzes the insertion of molybdate into adenylated molybdopterin with the concomitant release of AMP.</text>
</comment>
<dbReference type="InterPro" id="IPR005111">
    <property type="entry name" value="MoeA_C_domain_IV"/>
</dbReference>
<evidence type="ECO:0000313" key="15">
    <source>
        <dbReference type="EMBL" id="QKM60984.1"/>
    </source>
</evidence>
<dbReference type="GO" id="GO:0046872">
    <property type="term" value="F:metal ion binding"/>
    <property type="evidence" value="ECO:0007669"/>
    <property type="project" value="UniProtKB-UniRule"/>
</dbReference>
<dbReference type="Pfam" id="PF03454">
    <property type="entry name" value="MoeA_C"/>
    <property type="match status" value="1"/>
</dbReference>
<comment type="cofactor">
    <cofactor evidence="1 13">
        <name>Mg(2+)</name>
        <dbReference type="ChEBI" id="CHEBI:18420"/>
    </cofactor>
</comment>
<evidence type="ECO:0000259" key="14">
    <source>
        <dbReference type="SMART" id="SM00852"/>
    </source>
</evidence>
<evidence type="ECO:0000313" key="16">
    <source>
        <dbReference type="Proteomes" id="UP000501090"/>
    </source>
</evidence>
<name>A0A6M9PFX8_9BURK</name>
<comment type="pathway">
    <text evidence="3 13">Cofactor biosynthesis; molybdopterin biosynthesis.</text>
</comment>
<dbReference type="AlphaFoldDB" id="A0A6M9PFX8"/>
<dbReference type="EC" id="2.10.1.1" evidence="5 13"/>
<evidence type="ECO:0000256" key="4">
    <source>
        <dbReference type="ARBA" id="ARBA00010763"/>
    </source>
</evidence>
<dbReference type="CDD" id="cd00887">
    <property type="entry name" value="MoeA"/>
    <property type="match status" value="1"/>
</dbReference>
<gene>
    <name evidence="15" type="ORF">DN92_08075</name>
</gene>
<dbReference type="GO" id="GO:0061599">
    <property type="term" value="F:molybdopterin molybdotransferase activity"/>
    <property type="evidence" value="ECO:0007669"/>
    <property type="project" value="UniProtKB-UniRule"/>
</dbReference>
<dbReference type="InterPro" id="IPR001453">
    <property type="entry name" value="MoaB/Mog_dom"/>
</dbReference>
<keyword evidence="11 13" id="KW-0501">Molybdenum cofactor biosynthesis</keyword>
<keyword evidence="7 13" id="KW-0500">Molybdenum</keyword>
<dbReference type="NCBIfam" id="NF045515">
    <property type="entry name" value="Glp_gephyrin"/>
    <property type="match status" value="1"/>
</dbReference>
<accession>A0A6M9PFX8</accession>
<dbReference type="PANTHER" id="PTHR10192">
    <property type="entry name" value="MOLYBDOPTERIN BIOSYNTHESIS PROTEIN"/>
    <property type="match status" value="1"/>
</dbReference>
<proteinExistence type="inferred from homology"/>
<organism evidence="15 16">
    <name type="scientific">Polynucleobacter arcticus</name>
    <dbReference type="NCBI Taxonomy" id="1743165"/>
    <lineage>
        <taxon>Bacteria</taxon>
        <taxon>Pseudomonadati</taxon>
        <taxon>Pseudomonadota</taxon>
        <taxon>Betaproteobacteria</taxon>
        <taxon>Burkholderiales</taxon>
        <taxon>Burkholderiaceae</taxon>
        <taxon>Polynucleobacter</taxon>
    </lineage>
</organism>
<dbReference type="SUPFAM" id="SSF53218">
    <property type="entry name" value="Molybdenum cofactor biosynthesis proteins"/>
    <property type="match status" value="1"/>
</dbReference>
<evidence type="ECO:0000256" key="13">
    <source>
        <dbReference type="RuleBase" id="RU365090"/>
    </source>
</evidence>
<dbReference type="EMBL" id="CP028940">
    <property type="protein sequence ID" value="QKM60984.1"/>
    <property type="molecule type" value="Genomic_DNA"/>
</dbReference>
<dbReference type="Gene3D" id="3.90.105.10">
    <property type="entry name" value="Molybdopterin biosynthesis moea protein, domain 2"/>
    <property type="match status" value="1"/>
</dbReference>
<keyword evidence="9 13" id="KW-0479">Metal-binding</keyword>
<reference evidence="15 16" key="1">
    <citation type="submission" date="2018-04" db="EMBL/GenBank/DDBJ databases">
        <title>Polynucleobacter sp. UK-Long2-W17 genome.</title>
        <authorList>
            <person name="Hahn M.W."/>
        </authorList>
    </citation>
    <scope>NUCLEOTIDE SEQUENCE [LARGE SCALE GENOMIC DNA]</scope>
    <source>
        <strain evidence="15 16">UK-Long2-W17</strain>
    </source>
</reference>
<evidence type="ECO:0000256" key="3">
    <source>
        <dbReference type="ARBA" id="ARBA00005046"/>
    </source>
</evidence>
<dbReference type="InterPro" id="IPR038987">
    <property type="entry name" value="MoeA-like"/>
</dbReference>
<dbReference type="NCBIfam" id="TIGR00177">
    <property type="entry name" value="molyb_syn"/>
    <property type="match status" value="1"/>
</dbReference>
<dbReference type="InterPro" id="IPR036688">
    <property type="entry name" value="MoeA_C_domain_IV_sf"/>
</dbReference>
<dbReference type="SUPFAM" id="SSF63867">
    <property type="entry name" value="MoeA C-terminal domain-like"/>
    <property type="match status" value="1"/>
</dbReference>
<comment type="catalytic activity">
    <reaction evidence="12">
        <text>adenylyl-molybdopterin + molybdate = Mo-molybdopterin + AMP + H(+)</text>
        <dbReference type="Rhea" id="RHEA:35047"/>
        <dbReference type="ChEBI" id="CHEBI:15378"/>
        <dbReference type="ChEBI" id="CHEBI:36264"/>
        <dbReference type="ChEBI" id="CHEBI:62727"/>
        <dbReference type="ChEBI" id="CHEBI:71302"/>
        <dbReference type="ChEBI" id="CHEBI:456215"/>
        <dbReference type="EC" id="2.10.1.1"/>
    </reaction>
</comment>
<dbReference type="RefSeq" id="WP_173960748.1">
    <property type="nucleotide sequence ID" value="NZ_CBCSCC010000004.1"/>
</dbReference>
<dbReference type="InterPro" id="IPR036425">
    <property type="entry name" value="MoaB/Mog-like_dom_sf"/>
</dbReference>
<evidence type="ECO:0000256" key="9">
    <source>
        <dbReference type="ARBA" id="ARBA00022723"/>
    </source>
</evidence>
<evidence type="ECO:0000256" key="5">
    <source>
        <dbReference type="ARBA" id="ARBA00013269"/>
    </source>
</evidence>
<sequence length="440" mass="46750">MTDLNPYSPNSPILLSTSLHVDEARKAISGLVSDLIEESRKLNSASDMECVTLDKAIDRILAEDLLSPINVPAADNSAMDGFAFNGDCLGDSINTVTLQIVGTAYAGKPYLGTIGAGECLKIMTGALMPAGCDTVIPQELTDFADQSVVGFKQNQVKRGDNRRLCGEDLQHNKAAIAAGRLLRPSDLGLAASLGIATLKVYRKLKVAILSSGDELRPLGQTLDAGSIYDSNRYSLTGLLNRLNLEVIDCGIVRDDPASLKAAFIDAASKADVLISSGGVSVGEADFTKQIMQELGDVGFWKIAMRPGRPMAFGVLKSVPGSSRKTLFFGLPGNPVAVMVTFYQFVRSALLQLNGASQTEVPLIQAIAEAPIRKKPGRTEFQRAILERGPDGRPTVKLTGSQGAGILRSMSEANCFVILPHDQGNVAAGDWVDVALFDGLL</sequence>
<protein>
    <recommendedName>
        <fullName evidence="6 13">Molybdopterin molybdenumtransferase</fullName>
        <ecNumber evidence="5 13">2.10.1.1</ecNumber>
    </recommendedName>
</protein>
<keyword evidence="16" id="KW-1185">Reference proteome</keyword>
<dbReference type="InterPro" id="IPR036135">
    <property type="entry name" value="MoeA_linker/N_sf"/>
</dbReference>
<evidence type="ECO:0000256" key="11">
    <source>
        <dbReference type="ARBA" id="ARBA00023150"/>
    </source>
</evidence>
<evidence type="ECO:0000256" key="10">
    <source>
        <dbReference type="ARBA" id="ARBA00022842"/>
    </source>
</evidence>
<dbReference type="Gene3D" id="2.170.190.11">
    <property type="entry name" value="Molybdopterin biosynthesis moea protein, domain 3"/>
    <property type="match status" value="1"/>
</dbReference>
<dbReference type="FunFam" id="2.40.340.10:FF:000003">
    <property type="entry name" value="Molybdopterin molybdenumtransferase"/>
    <property type="match status" value="1"/>
</dbReference>
<feature type="domain" description="MoaB/Mog" evidence="14">
    <location>
        <begin position="207"/>
        <end position="351"/>
    </location>
</feature>
<dbReference type="InterPro" id="IPR005110">
    <property type="entry name" value="MoeA_linker/N"/>
</dbReference>
<keyword evidence="10 13" id="KW-0460">Magnesium</keyword>
<dbReference type="Proteomes" id="UP000501090">
    <property type="component" value="Chromosome"/>
</dbReference>
<comment type="similarity">
    <text evidence="4 13">Belongs to the MoeA family.</text>
</comment>
<keyword evidence="8 13" id="KW-0808">Transferase</keyword>
<dbReference type="SMART" id="SM00852">
    <property type="entry name" value="MoCF_biosynth"/>
    <property type="match status" value="1"/>
</dbReference>
<dbReference type="UniPathway" id="UPA00344"/>
<dbReference type="Pfam" id="PF03453">
    <property type="entry name" value="MoeA_N"/>
    <property type="match status" value="1"/>
</dbReference>
<dbReference type="Gene3D" id="3.40.980.10">
    <property type="entry name" value="MoaB/Mog-like domain"/>
    <property type="match status" value="1"/>
</dbReference>
<dbReference type="GO" id="GO:0006777">
    <property type="term" value="P:Mo-molybdopterin cofactor biosynthetic process"/>
    <property type="evidence" value="ECO:0007669"/>
    <property type="project" value="UniProtKB-UniRule"/>
</dbReference>
<dbReference type="Pfam" id="PF00994">
    <property type="entry name" value="MoCF_biosynth"/>
    <property type="match status" value="1"/>
</dbReference>
<dbReference type="FunFam" id="3.40.980.10:FF:000004">
    <property type="entry name" value="Molybdopterin molybdenumtransferase"/>
    <property type="match status" value="1"/>
</dbReference>
<evidence type="ECO:0000256" key="1">
    <source>
        <dbReference type="ARBA" id="ARBA00001946"/>
    </source>
</evidence>
<evidence type="ECO:0000256" key="6">
    <source>
        <dbReference type="ARBA" id="ARBA00021108"/>
    </source>
</evidence>
<dbReference type="PANTHER" id="PTHR10192:SF5">
    <property type="entry name" value="GEPHYRIN"/>
    <property type="match status" value="1"/>
</dbReference>
<evidence type="ECO:0000256" key="12">
    <source>
        <dbReference type="ARBA" id="ARBA00047317"/>
    </source>
</evidence>
<dbReference type="Gene3D" id="2.40.340.10">
    <property type="entry name" value="MoeA, C-terminal, domain IV"/>
    <property type="match status" value="1"/>
</dbReference>